<evidence type="ECO:0000313" key="3">
    <source>
        <dbReference type="Proteomes" id="UP000319353"/>
    </source>
</evidence>
<accession>A0A537LFD4</accession>
<feature type="chain" id="PRO_5021852844" evidence="1">
    <location>
        <begin position="23"/>
        <end position="349"/>
    </location>
</feature>
<dbReference type="AlphaFoldDB" id="A0A537LFD4"/>
<protein>
    <submittedName>
        <fullName evidence="2">Uncharacterized protein</fullName>
    </submittedName>
</protein>
<feature type="signal peptide" evidence="1">
    <location>
        <begin position="1"/>
        <end position="22"/>
    </location>
</feature>
<dbReference type="PROSITE" id="PS51257">
    <property type="entry name" value="PROKAR_LIPOPROTEIN"/>
    <property type="match status" value="1"/>
</dbReference>
<dbReference type="NCBIfam" id="NF040603">
    <property type="entry name" value="choice_anch_P"/>
    <property type="match status" value="1"/>
</dbReference>
<proteinExistence type="predicted"/>
<gene>
    <name evidence="2" type="ORF">E6H01_00570</name>
</gene>
<dbReference type="Proteomes" id="UP000319353">
    <property type="component" value="Unassembled WGS sequence"/>
</dbReference>
<name>A0A537LFD4_9BACT</name>
<dbReference type="NCBIfam" id="NF041523">
    <property type="entry name" value="post_COAP_1"/>
    <property type="match status" value="1"/>
</dbReference>
<comment type="caution">
    <text evidence="2">The sequence shown here is derived from an EMBL/GenBank/DDBJ whole genome shotgun (WGS) entry which is preliminary data.</text>
</comment>
<evidence type="ECO:0000313" key="2">
    <source>
        <dbReference type="EMBL" id="TMJ06728.1"/>
    </source>
</evidence>
<dbReference type="EMBL" id="VBAL01000009">
    <property type="protein sequence ID" value="TMJ06728.1"/>
    <property type="molecule type" value="Genomic_DNA"/>
</dbReference>
<reference evidence="2 3" key="1">
    <citation type="journal article" date="2019" name="Nat. Microbiol.">
        <title>Mediterranean grassland soil C-N compound turnover is dependent on rainfall and depth, and is mediated by genomically divergent microorganisms.</title>
        <authorList>
            <person name="Diamond S."/>
            <person name="Andeer P.F."/>
            <person name="Li Z."/>
            <person name="Crits-Christoph A."/>
            <person name="Burstein D."/>
            <person name="Anantharaman K."/>
            <person name="Lane K.R."/>
            <person name="Thomas B.C."/>
            <person name="Pan C."/>
            <person name="Northen T.R."/>
            <person name="Banfield J.F."/>
        </authorList>
    </citation>
    <scope>NUCLEOTIDE SEQUENCE [LARGE SCALE GENOMIC DNA]</scope>
    <source>
        <strain evidence="2">NP_4</strain>
    </source>
</reference>
<sequence>MAIPRKPVLGASVLVAVALALACSERPNPVAPAFWAGGSAATHATGYSGRATVVQAKVLGVSTKLGDTGPLPSSGGAEEASLLNASVPGLLTAEVVHATTVGQGNASRSEAAVANVTLTVAGNTISAGFLEARATAMCTDNGATASGSSDIATLIVNSQTITVSGEPNQTISLLGGAVLIINEQTSDRPGDITVNALHVKVDDITDVVISSAHADIMCEAGPPPAGCSGGDFVTGGGWITPSGAKANFGVAGGIKQSALWGHLVYNDHGPNGPQVKGTGVTAYSVTDAVTRHIEGTAEINGQGGFTYKVDVTDNGEPGRNDYFALSLSNGYGAKGSLDGGNIQLHAPCQ</sequence>
<organism evidence="2 3">
    <name type="scientific">Candidatus Segetimicrobium genomatis</name>
    <dbReference type="NCBI Taxonomy" id="2569760"/>
    <lineage>
        <taxon>Bacteria</taxon>
        <taxon>Bacillati</taxon>
        <taxon>Candidatus Sysuimicrobiota</taxon>
        <taxon>Candidatus Sysuimicrobiia</taxon>
        <taxon>Candidatus Sysuimicrobiales</taxon>
        <taxon>Candidatus Segetimicrobiaceae</taxon>
        <taxon>Candidatus Segetimicrobium</taxon>
    </lineage>
</organism>
<keyword evidence="1" id="KW-0732">Signal</keyword>
<evidence type="ECO:0000256" key="1">
    <source>
        <dbReference type="SAM" id="SignalP"/>
    </source>
</evidence>